<evidence type="ECO:0000313" key="1">
    <source>
        <dbReference type="EMBL" id="KFF23583.1"/>
    </source>
</evidence>
<protein>
    <recommendedName>
        <fullName evidence="3">DUF4476 domain-containing protein</fullName>
    </recommendedName>
</protein>
<gene>
    <name evidence="1" type="ORF">IW16_25375</name>
</gene>
<dbReference type="EMBL" id="JPRI01000012">
    <property type="protein sequence ID" value="KFF23583.1"/>
    <property type="molecule type" value="Genomic_DNA"/>
</dbReference>
<reference evidence="1 2" key="1">
    <citation type="submission" date="2014-07" db="EMBL/GenBank/DDBJ databases">
        <title>Genome of Chryseobacterium vrystaatense LMG 22846.</title>
        <authorList>
            <person name="Pipes S.E."/>
            <person name="Stropko S.J."/>
            <person name="Newman J.D."/>
        </authorList>
    </citation>
    <scope>NUCLEOTIDE SEQUENCE [LARGE SCALE GENOMIC DNA]</scope>
    <source>
        <strain evidence="1 2">LMG 22846</strain>
    </source>
</reference>
<proteinExistence type="predicted"/>
<dbReference type="Proteomes" id="UP000028719">
    <property type="component" value="Unassembled WGS sequence"/>
</dbReference>
<evidence type="ECO:0000313" key="2">
    <source>
        <dbReference type="Proteomes" id="UP000028719"/>
    </source>
</evidence>
<evidence type="ECO:0008006" key="3">
    <source>
        <dbReference type="Google" id="ProtNLM"/>
    </source>
</evidence>
<keyword evidence="2" id="KW-1185">Reference proteome</keyword>
<comment type="caution">
    <text evidence="1">The sequence shown here is derived from an EMBL/GenBank/DDBJ whole genome shotgun (WGS) entry which is preliminary data.</text>
</comment>
<accession>A0ABR4UGD2</accession>
<organism evidence="1 2">
    <name type="scientific">Chryseobacterium vrystaatense</name>
    <dbReference type="NCBI Taxonomy" id="307480"/>
    <lineage>
        <taxon>Bacteria</taxon>
        <taxon>Pseudomonadati</taxon>
        <taxon>Bacteroidota</taxon>
        <taxon>Flavobacteriia</taxon>
        <taxon>Flavobacteriales</taxon>
        <taxon>Weeksellaceae</taxon>
        <taxon>Chryseobacterium group</taxon>
        <taxon>Chryseobacterium</taxon>
    </lineage>
</organism>
<name>A0ABR4UGD2_9FLAO</name>
<sequence length="241" mass="28374">MKISSIVFFIPVLSFGQLSPEIDKLNRELSKSDRVESSFIGYGEGESKVYKLFTEINKKASDKEVEYIALNGNAVSKAYGAKIAFRRKLKVMEKLITSYLKNNEKIITMQGCMESNSYLADELYQHIFWEKKNIKEKVFKRQYKDSIQSLKNPEKGLLDFVNMLDTEESKWTEKEIDSLLIQFDQLILNDPASSQSLVEFIAESYYYYTEIKHPEYYNKLAYFEKKYHSEMIRQYLEFCSN</sequence>